<feature type="signal peptide" evidence="1">
    <location>
        <begin position="1"/>
        <end position="20"/>
    </location>
</feature>
<dbReference type="OrthoDB" id="996754at2"/>
<evidence type="ECO:0000313" key="2">
    <source>
        <dbReference type="EMBL" id="SHF68838.1"/>
    </source>
</evidence>
<feature type="chain" id="PRO_5013064582" description="DUF4252 domain-containing protein" evidence="1">
    <location>
        <begin position="21"/>
        <end position="152"/>
    </location>
</feature>
<keyword evidence="3" id="KW-1185">Reference proteome</keyword>
<dbReference type="Proteomes" id="UP000184509">
    <property type="component" value="Unassembled WGS sequence"/>
</dbReference>
<name>A0A1M5DP83_9BACE</name>
<reference evidence="2 3" key="1">
    <citation type="submission" date="2016-11" db="EMBL/GenBank/DDBJ databases">
        <authorList>
            <person name="Jaros S."/>
            <person name="Januszkiewicz K."/>
            <person name="Wedrychowicz H."/>
        </authorList>
    </citation>
    <scope>NUCLEOTIDE SEQUENCE [LARGE SCALE GENOMIC DNA]</scope>
    <source>
        <strain evidence="2 3">DSM 26991</strain>
    </source>
</reference>
<dbReference type="Pfam" id="PF14060">
    <property type="entry name" value="DUF4252"/>
    <property type="match status" value="1"/>
</dbReference>
<proteinExistence type="predicted"/>
<gene>
    <name evidence="2" type="ORF">SAMN05444405_11232</name>
</gene>
<sequence>MVKKYFLCISLFLVAQLSLGQNIEKLFKEFSDAPNVENVKLDKSMMTLAKSFSKGDDLGGVKDIDSLQVLDLSKCSSEIKDKFAEMVKTLNAEGYETLVRSNENGENVRVLVKMNNEDISELVVVTTGKEAALVKIKGKFNKSDISKLTNKQ</sequence>
<protein>
    <recommendedName>
        <fullName evidence="4">DUF4252 domain-containing protein</fullName>
    </recommendedName>
</protein>
<dbReference type="STRING" id="1297750.SAMN05444405_11232"/>
<dbReference type="InterPro" id="IPR025348">
    <property type="entry name" value="DUF4252"/>
</dbReference>
<accession>A0A1M5DP83</accession>
<evidence type="ECO:0000313" key="3">
    <source>
        <dbReference type="Proteomes" id="UP000184509"/>
    </source>
</evidence>
<dbReference type="RefSeq" id="WP_073402584.1">
    <property type="nucleotide sequence ID" value="NZ_FQTV01000012.1"/>
</dbReference>
<keyword evidence="1" id="KW-0732">Signal</keyword>
<evidence type="ECO:0008006" key="4">
    <source>
        <dbReference type="Google" id="ProtNLM"/>
    </source>
</evidence>
<evidence type="ECO:0000256" key="1">
    <source>
        <dbReference type="SAM" id="SignalP"/>
    </source>
</evidence>
<dbReference type="EMBL" id="FQTV01000012">
    <property type="protein sequence ID" value="SHF68838.1"/>
    <property type="molecule type" value="Genomic_DNA"/>
</dbReference>
<dbReference type="AlphaFoldDB" id="A0A1M5DP83"/>
<organism evidence="2 3">
    <name type="scientific">Bacteroides luti</name>
    <dbReference type="NCBI Taxonomy" id="1297750"/>
    <lineage>
        <taxon>Bacteria</taxon>
        <taxon>Pseudomonadati</taxon>
        <taxon>Bacteroidota</taxon>
        <taxon>Bacteroidia</taxon>
        <taxon>Bacteroidales</taxon>
        <taxon>Bacteroidaceae</taxon>
        <taxon>Bacteroides</taxon>
    </lineage>
</organism>